<comment type="caution">
    <text evidence="5">The sequence shown here is derived from an EMBL/GenBank/DDBJ whole genome shotgun (WGS) entry which is preliminary data.</text>
</comment>
<keyword evidence="3" id="KW-0687">Ribonucleoprotein</keyword>
<reference evidence="5 6" key="1">
    <citation type="journal article" date="2015" name="Nature">
        <title>rRNA introns, odd ribosomes, and small enigmatic genomes across a large radiation of phyla.</title>
        <authorList>
            <person name="Brown C.T."/>
            <person name="Hug L.A."/>
            <person name="Thomas B.C."/>
            <person name="Sharon I."/>
            <person name="Castelle C.J."/>
            <person name="Singh A."/>
            <person name="Wilkins M.J."/>
            <person name="Williams K.H."/>
            <person name="Banfield J.F."/>
        </authorList>
    </citation>
    <scope>NUCLEOTIDE SEQUENCE [LARGE SCALE GENOMIC DNA]</scope>
</reference>
<keyword evidence="2" id="KW-0689">Ribosomal protein</keyword>
<organism evidence="5 6">
    <name type="scientific">Candidatus Magasanikbacteria bacterium GW2011_GWA2_50_22</name>
    <dbReference type="NCBI Taxonomy" id="1619043"/>
    <lineage>
        <taxon>Bacteria</taxon>
        <taxon>Candidatus Magasanikiibacteriota</taxon>
    </lineage>
</organism>
<dbReference type="GO" id="GO:0006412">
    <property type="term" value="P:translation"/>
    <property type="evidence" value="ECO:0007669"/>
    <property type="project" value="InterPro"/>
</dbReference>
<name>A0A0G1YQV4_9BACT</name>
<dbReference type="GO" id="GO:0005840">
    <property type="term" value="C:ribosome"/>
    <property type="evidence" value="ECO:0007669"/>
    <property type="project" value="UniProtKB-KW"/>
</dbReference>
<evidence type="ECO:0000256" key="3">
    <source>
        <dbReference type="ARBA" id="ARBA00023274"/>
    </source>
</evidence>
<dbReference type="AlphaFoldDB" id="A0A0G1YQV4"/>
<evidence type="ECO:0000313" key="6">
    <source>
        <dbReference type="Proteomes" id="UP000033982"/>
    </source>
</evidence>
<dbReference type="GO" id="GO:0003735">
    <property type="term" value="F:structural constituent of ribosome"/>
    <property type="evidence" value="ECO:0007669"/>
    <property type="project" value="InterPro"/>
</dbReference>
<dbReference type="EMBL" id="LCQN01000004">
    <property type="protein sequence ID" value="KKW17397.1"/>
    <property type="molecule type" value="Genomic_DNA"/>
</dbReference>
<protein>
    <recommendedName>
        <fullName evidence="4">Small ribosomal subunit protein bS21</fullName>
    </recommendedName>
</protein>
<dbReference type="GO" id="GO:1990904">
    <property type="term" value="C:ribonucleoprotein complex"/>
    <property type="evidence" value="ECO:0007669"/>
    <property type="project" value="UniProtKB-KW"/>
</dbReference>
<dbReference type="InterPro" id="IPR001911">
    <property type="entry name" value="Ribosomal_bS21"/>
</dbReference>
<evidence type="ECO:0000256" key="1">
    <source>
        <dbReference type="ARBA" id="ARBA00006640"/>
    </source>
</evidence>
<dbReference type="Proteomes" id="UP000033982">
    <property type="component" value="Unassembled WGS sequence"/>
</dbReference>
<gene>
    <name evidence="5" type="ORF">UY58_C0004G0021</name>
</gene>
<comment type="similarity">
    <text evidence="1">Belongs to the bacterial ribosomal protein bS21 family.</text>
</comment>
<evidence type="ECO:0000256" key="4">
    <source>
        <dbReference type="ARBA" id="ARBA00035135"/>
    </source>
</evidence>
<sequence length="81" mass="9897">MVEVKRKRGESFESMLRRFNRRIQMSGKLLQAKTVRFFAEPRSKTARKRSALRKLELQRYYEKLKKLGKLPEEIVARKWKR</sequence>
<proteinExistence type="inferred from homology"/>
<evidence type="ECO:0000313" key="5">
    <source>
        <dbReference type="EMBL" id="KKW17397.1"/>
    </source>
</evidence>
<dbReference type="Pfam" id="PF01165">
    <property type="entry name" value="Ribosomal_S21"/>
    <property type="match status" value="1"/>
</dbReference>
<dbReference type="NCBIfam" id="TIGR00030">
    <property type="entry name" value="S21p"/>
    <property type="match status" value="1"/>
</dbReference>
<accession>A0A0G1YQV4</accession>
<evidence type="ECO:0000256" key="2">
    <source>
        <dbReference type="ARBA" id="ARBA00022980"/>
    </source>
</evidence>